<accession>A0AA35TRC0</accession>
<dbReference type="Pfam" id="PF02900">
    <property type="entry name" value="LigB"/>
    <property type="match status" value="1"/>
</dbReference>
<evidence type="ECO:0000259" key="1">
    <source>
        <dbReference type="Pfam" id="PF02900"/>
    </source>
</evidence>
<dbReference type="Gene3D" id="3.40.830.10">
    <property type="entry name" value="LigB-like"/>
    <property type="match status" value="1"/>
</dbReference>
<comment type="caution">
    <text evidence="2">The sequence shown here is derived from an EMBL/GenBank/DDBJ whole genome shotgun (WGS) entry which is preliminary data.</text>
</comment>
<protein>
    <submittedName>
        <fullName evidence="2">2,3-dihydroxyphenylpropionate/2,3-dihydroxicinnam ic acid 1,2-dioxygenase 2</fullName>
    </submittedName>
</protein>
<dbReference type="AlphaFoldDB" id="A0AA35TRC0"/>
<dbReference type="InterPro" id="IPR004183">
    <property type="entry name" value="Xdiol_dOase_suB"/>
</dbReference>
<evidence type="ECO:0000313" key="2">
    <source>
        <dbReference type="EMBL" id="CAI8052321.1"/>
    </source>
</evidence>
<keyword evidence="3" id="KW-1185">Reference proteome</keyword>
<reference evidence="2" key="1">
    <citation type="submission" date="2023-03" db="EMBL/GenBank/DDBJ databases">
        <authorList>
            <person name="Steffen K."/>
            <person name="Cardenas P."/>
        </authorList>
    </citation>
    <scope>NUCLEOTIDE SEQUENCE</scope>
</reference>
<evidence type="ECO:0000313" key="3">
    <source>
        <dbReference type="Proteomes" id="UP001174909"/>
    </source>
</evidence>
<dbReference type="SUPFAM" id="SSF53213">
    <property type="entry name" value="LigB-like"/>
    <property type="match status" value="1"/>
</dbReference>
<dbReference type="Proteomes" id="UP001174909">
    <property type="component" value="Unassembled WGS sequence"/>
</dbReference>
<gene>
    <name evidence="2" type="ORF">GBAR_LOCUS28621</name>
</gene>
<proteinExistence type="predicted"/>
<organism evidence="2 3">
    <name type="scientific">Geodia barretti</name>
    <name type="common">Barrett's horny sponge</name>
    <dbReference type="NCBI Taxonomy" id="519541"/>
    <lineage>
        <taxon>Eukaryota</taxon>
        <taxon>Metazoa</taxon>
        <taxon>Porifera</taxon>
        <taxon>Demospongiae</taxon>
        <taxon>Heteroscleromorpha</taxon>
        <taxon>Tetractinellida</taxon>
        <taxon>Astrophorina</taxon>
        <taxon>Geodiidae</taxon>
        <taxon>Geodia</taxon>
    </lineage>
</organism>
<dbReference type="GO" id="GO:0016702">
    <property type="term" value="F:oxidoreductase activity, acting on single donors with incorporation of molecular oxygen, incorporation of two atoms of oxygen"/>
    <property type="evidence" value="ECO:0007669"/>
    <property type="project" value="UniProtKB-ARBA"/>
</dbReference>
<dbReference type="EMBL" id="CASHTH010004000">
    <property type="protein sequence ID" value="CAI8052321.1"/>
    <property type="molecule type" value="Genomic_DNA"/>
</dbReference>
<feature type="domain" description="Extradiol ring-cleavage dioxygenase class III enzyme subunit B" evidence="1">
    <location>
        <begin position="231"/>
        <end position="347"/>
    </location>
</feature>
<sequence length="353" mass="39706">MAEIIGVGCTHYPPLITPDEDRGFPINVTLNRDERLPEELKNPLNWPEPMRAEYGDDQGMASAAVHRTRLVEGFRRVRKEILDFNPDFVVVFGDDQYENFREDIIPPFCILAYEGFQCTPFMRHGTPRRNVWEEPADKVFSYKGHPEAARLLAGGLLDSGVDMAYAYRPLHEPGLAHAFINTLLYLDYDREGFDFPVLPFAVNCYGRAVISNRGGILPHKVDGQALEPDPPGPSPKRCMEVGAALARVLQDSPYRVALVASSSWSHAFLTAKNNYLWPDVPADRALYEELKQGNFEAWRTRTTADMEASGQHELLNWACMLGAMCELGAKPTGMDFVETRVFTSNKVFATFKA</sequence>
<name>A0AA35TRC0_GEOBA</name>
<dbReference type="GO" id="GO:0008198">
    <property type="term" value="F:ferrous iron binding"/>
    <property type="evidence" value="ECO:0007669"/>
    <property type="project" value="InterPro"/>
</dbReference>